<keyword evidence="4 6" id="KW-1133">Transmembrane helix</keyword>
<evidence type="ECO:0000313" key="8">
    <source>
        <dbReference type="Proteomes" id="UP000184096"/>
    </source>
</evidence>
<keyword evidence="2" id="KW-1003">Cell membrane</keyword>
<organism evidence="7 8">
    <name type="scientific">Bradyrhizobium erythrophlei</name>
    <dbReference type="NCBI Taxonomy" id="1437360"/>
    <lineage>
        <taxon>Bacteria</taxon>
        <taxon>Pseudomonadati</taxon>
        <taxon>Pseudomonadota</taxon>
        <taxon>Alphaproteobacteria</taxon>
        <taxon>Hyphomicrobiales</taxon>
        <taxon>Nitrobacteraceae</taxon>
        <taxon>Bradyrhizobium</taxon>
    </lineage>
</organism>
<evidence type="ECO:0000256" key="6">
    <source>
        <dbReference type="SAM" id="Phobius"/>
    </source>
</evidence>
<dbReference type="PANTHER" id="PTHR30250:SF26">
    <property type="entry name" value="PSMA PROTEIN"/>
    <property type="match status" value="1"/>
</dbReference>
<feature type="transmembrane region" description="Helical" evidence="6">
    <location>
        <begin position="246"/>
        <end position="269"/>
    </location>
</feature>
<reference evidence="8" key="1">
    <citation type="submission" date="2016-11" db="EMBL/GenBank/DDBJ databases">
        <authorList>
            <person name="Varghese N."/>
            <person name="Submissions S."/>
        </authorList>
    </citation>
    <scope>NUCLEOTIDE SEQUENCE [LARGE SCALE GENOMIC DNA]</scope>
    <source>
        <strain evidence="8">GAS401</strain>
    </source>
</reference>
<dbReference type="GO" id="GO:0005886">
    <property type="term" value="C:plasma membrane"/>
    <property type="evidence" value="ECO:0007669"/>
    <property type="project" value="UniProtKB-SubCell"/>
</dbReference>
<name>A0A1M7SQH4_9BRAD</name>
<evidence type="ECO:0000313" key="7">
    <source>
        <dbReference type="EMBL" id="SHN60664.1"/>
    </source>
</evidence>
<dbReference type="Pfam" id="PF01943">
    <property type="entry name" value="Polysacc_synt"/>
    <property type="match status" value="1"/>
</dbReference>
<gene>
    <name evidence="7" type="ORF">SAMN05444170_0024</name>
</gene>
<dbReference type="InterPro" id="IPR050833">
    <property type="entry name" value="Poly_Biosynth_Transport"/>
</dbReference>
<feature type="transmembrane region" description="Helical" evidence="6">
    <location>
        <begin position="113"/>
        <end position="136"/>
    </location>
</feature>
<sequence>MRSNTTRLLVRNASYLGLGQVASTALGILLAAVIGRALEPAQLGNLYIATAISTFVYVIVDWGQGVYLVKELARGRADEPELIGSALLVRLPTILFSSIFALTIALARGYDSQIIALTFLTMAAMIPASLFVPFDCSFRAKDRMDVDAFANIVGKAVTLVATAIALRFGGGLTEVILMLGVGNVSILLAAVIAAQRLDIAVKAPVMKAFNELFRRGASIAAISLAIASQPFLEILLLSALAGPAIVGWYGAFRTIFGVVTSPALILLGASFPELSRASLSVLNLRRMIDATGRVLLIAAAFASSALYLFANDIVAIIYGHGRFEQTASILRTSAIFVPLLFFTFLLASVILALGRNKALVVLNVARIALYVALSWVFVGYWQQRYGNGAIALVIIAGLVELPAMIAYLMMLPKGALGSTTTLNVVRAHVVSFCTAAPLSMLQPLGLLYLVPLFALSFAVIALVTRLISPSDLRLAMEVVRNRVFISDAPKSASDG</sequence>
<keyword evidence="8" id="KW-1185">Reference proteome</keyword>
<dbReference type="OrthoDB" id="7586201at2"/>
<feature type="transmembrane region" description="Helical" evidence="6">
    <location>
        <begin position="446"/>
        <end position="467"/>
    </location>
</feature>
<dbReference type="AlphaFoldDB" id="A0A1M7SQH4"/>
<evidence type="ECO:0000256" key="4">
    <source>
        <dbReference type="ARBA" id="ARBA00022989"/>
    </source>
</evidence>
<comment type="subcellular location">
    <subcellularLocation>
        <location evidence="1">Cell membrane</location>
        <topology evidence="1">Multi-pass membrane protein</topology>
    </subcellularLocation>
</comment>
<feature type="transmembrane region" description="Helical" evidence="6">
    <location>
        <begin position="148"/>
        <end position="169"/>
    </location>
</feature>
<feature type="transmembrane region" description="Helical" evidence="6">
    <location>
        <begin position="175"/>
        <end position="195"/>
    </location>
</feature>
<keyword evidence="3 6" id="KW-0812">Transmembrane</keyword>
<feature type="transmembrane region" description="Helical" evidence="6">
    <location>
        <begin position="388"/>
        <end position="409"/>
    </location>
</feature>
<feature type="transmembrane region" description="Helical" evidence="6">
    <location>
        <begin position="46"/>
        <end position="69"/>
    </location>
</feature>
<proteinExistence type="predicted"/>
<feature type="transmembrane region" description="Helical" evidence="6">
    <location>
        <begin position="290"/>
        <end position="309"/>
    </location>
</feature>
<keyword evidence="5 6" id="KW-0472">Membrane</keyword>
<protein>
    <submittedName>
        <fullName evidence="7">Membrane protein involved in the export of O-antigen and teichoic acid</fullName>
    </submittedName>
</protein>
<feature type="transmembrane region" description="Helical" evidence="6">
    <location>
        <begin position="216"/>
        <end position="240"/>
    </location>
</feature>
<dbReference type="Proteomes" id="UP000184096">
    <property type="component" value="Chromosome I"/>
</dbReference>
<evidence type="ECO:0000256" key="1">
    <source>
        <dbReference type="ARBA" id="ARBA00004651"/>
    </source>
</evidence>
<dbReference type="RefSeq" id="WP_072815701.1">
    <property type="nucleotide sequence ID" value="NZ_LT670849.1"/>
</dbReference>
<evidence type="ECO:0000256" key="3">
    <source>
        <dbReference type="ARBA" id="ARBA00022692"/>
    </source>
</evidence>
<feature type="transmembrane region" description="Helical" evidence="6">
    <location>
        <begin position="360"/>
        <end position="382"/>
    </location>
</feature>
<dbReference type="InterPro" id="IPR002797">
    <property type="entry name" value="Polysacc_synth"/>
</dbReference>
<feature type="transmembrane region" description="Helical" evidence="6">
    <location>
        <begin position="329"/>
        <end position="353"/>
    </location>
</feature>
<feature type="transmembrane region" description="Helical" evidence="6">
    <location>
        <begin position="421"/>
        <end position="440"/>
    </location>
</feature>
<evidence type="ECO:0000256" key="5">
    <source>
        <dbReference type="ARBA" id="ARBA00023136"/>
    </source>
</evidence>
<dbReference type="PANTHER" id="PTHR30250">
    <property type="entry name" value="PST FAMILY PREDICTED COLANIC ACID TRANSPORTER"/>
    <property type="match status" value="1"/>
</dbReference>
<evidence type="ECO:0000256" key="2">
    <source>
        <dbReference type="ARBA" id="ARBA00022475"/>
    </source>
</evidence>
<accession>A0A1M7SQH4</accession>
<feature type="transmembrane region" description="Helical" evidence="6">
    <location>
        <begin position="12"/>
        <end position="34"/>
    </location>
</feature>
<feature type="transmembrane region" description="Helical" evidence="6">
    <location>
        <begin position="81"/>
        <end position="107"/>
    </location>
</feature>
<dbReference type="EMBL" id="LT670849">
    <property type="protein sequence ID" value="SHN60664.1"/>
    <property type="molecule type" value="Genomic_DNA"/>
</dbReference>